<gene>
    <name evidence="2" type="ORF">BDB_150194</name>
</gene>
<proteinExistence type="predicted"/>
<evidence type="ECO:0008006" key="3">
    <source>
        <dbReference type="Google" id="ProtNLM"/>
    </source>
</evidence>
<sequence length="154" mass="16429">MVVPAETWPRSTVRTVVPAEFLMVTTASSAPFGTEMPKLAVLDDSDSVDDGTSTVRPISDEACEAALCVAMLDIVVFSCAMPLTVLICASCDVSCELSIGLSGSWFFSWATSSCMKVFCRSVPVCEVMPVVLVELVVLLVLVLVVELTVMVVSR</sequence>
<protein>
    <recommendedName>
        <fullName evidence="3">Transmembrane protein</fullName>
    </recommendedName>
</protein>
<keyword evidence="1" id="KW-1133">Transmembrane helix</keyword>
<evidence type="ECO:0000313" key="2">
    <source>
        <dbReference type="EMBL" id="CCA81634.1"/>
    </source>
</evidence>
<feature type="transmembrane region" description="Helical" evidence="1">
    <location>
        <begin position="127"/>
        <end position="152"/>
    </location>
</feature>
<reference evidence="2" key="2">
    <citation type="submission" date="2011-04" db="EMBL/GenBank/DDBJ databases">
        <authorList>
            <person name="Genoscope - CEA"/>
        </authorList>
    </citation>
    <scope>NUCLEOTIDE SEQUENCE</scope>
    <source>
        <strain evidence="2">R229</strain>
    </source>
</reference>
<keyword evidence="1" id="KW-0812">Transmembrane</keyword>
<dbReference type="AlphaFoldDB" id="G2ZRF8"/>
<keyword evidence="1" id="KW-0472">Membrane</keyword>
<reference evidence="2" key="1">
    <citation type="journal article" date="2011" name="PLoS ONE">
        <title>Ralstonia syzygii, the Blood Disease Bacterium and some Asian R. solanacearum strains form a single genomic species despite divergent lifestyles.</title>
        <authorList>
            <person name="Remenant B."/>
            <person name="de Cambiaire J.C."/>
            <person name="Cellier G."/>
            <person name="Jacobs J.M."/>
            <person name="Mangenot S."/>
            <person name="Barbe V."/>
            <person name="Lajus A."/>
            <person name="Vallenet D."/>
            <person name="Medigue C."/>
            <person name="Fegan M."/>
            <person name="Allen C."/>
            <person name="Prior P."/>
        </authorList>
    </citation>
    <scope>NUCLEOTIDE SEQUENCE</scope>
    <source>
        <strain evidence="2">R229</strain>
    </source>
</reference>
<organism evidence="2">
    <name type="scientific">blood disease bacterium R229</name>
    <dbReference type="NCBI Taxonomy" id="741978"/>
    <lineage>
        <taxon>Bacteria</taxon>
        <taxon>Pseudomonadati</taxon>
        <taxon>Pseudomonadota</taxon>
        <taxon>Betaproteobacteria</taxon>
        <taxon>Burkholderiales</taxon>
        <taxon>Burkholderiaceae</taxon>
        <taxon>Ralstonia</taxon>
        <taxon>Ralstonia solanacearum species complex</taxon>
    </lineage>
</organism>
<dbReference type="EMBL" id="FR854071">
    <property type="protein sequence ID" value="CCA81634.1"/>
    <property type="molecule type" value="Genomic_DNA"/>
</dbReference>
<evidence type="ECO:0000256" key="1">
    <source>
        <dbReference type="SAM" id="Phobius"/>
    </source>
</evidence>
<accession>G2ZRF8</accession>
<name>G2ZRF8_9RALS</name>